<dbReference type="AlphaFoldDB" id="A0A397KUZ5"/>
<dbReference type="Proteomes" id="UP000264353">
    <property type="component" value="Unassembled WGS sequence"/>
</dbReference>
<feature type="signal peptide" evidence="2">
    <location>
        <begin position="1"/>
        <end position="34"/>
    </location>
</feature>
<sequence length="174" mass="19383">MSSANKLMMMSQSRHFSSLLTVLIFICLVCTVSASPSLHPDEVKALKDIASTLGVKHLNLSEDPCLTKTLVITQDVLKEGHNSTIRCDCHFNNNKTCHITHFILKKFSLPGRLPPELSKLHYLESIDLCLNYLYGSIPMEWASLPYLTSIILEANQFSGIIPKELGNLVNLEGL</sequence>
<evidence type="ECO:0008006" key="4">
    <source>
        <dbReference type="Google" id="ProtNLM"/>
    </source>
</evidence>
<comment type="subcellular location">
    <subcellularLocation>
        <location evidence="1">Membrane</location>
        <topology evidence="1">Single-pass type I membrane protein</topology>
    </subcellularLocation>
</comment>
<dbReference type="Gene3D" id="3.80.10.10">
    <property type="entry name" value="Ribonuclease Inhibitor"/>
    <property type="match status" value="1"/>
</dbReference>
<dbReference type="SUPFAM" id="SSF52058">
    <property type="entry name" value="L domain-like"/>
    <property type="match status" value="1"/>
</dbReference>
<evidence type="ECO:0000256" key="2">
    <source>
        <dbReference type="SAM" id="SignalP"/>
    </source>
</evidence>
<dbReference type="InterPro" id="IPR051824">
    <property type="entry name" value="LRR_Rcpt-Like_S/T_Kinase"/>
</dbReference>
<reference evidence="3" key="1">
    <citation type="submission" date="2018-06" db="EMBL/GenBank/DDBJ databases">
        <title>WGS assembly of Brassica rapa FPsc.</title>
        <authorList>
            <person name="Bowman J."/>
            <person name="Kohchi T."/>
            <person name="Yamato K."/>
            <person name="Jenkins J."/>
            <person name="Shu S."/>
            <person name="Ishizaki K."/>
            <person name="Yamaoka S."/>
            <person name="Nishihama R."/>
            <person name="Nakamura Y."/>
            <person name="Berger F."/>
            <person name="Adam C."/>
            <person name="Aki S."/>
            <person name="Althoff F."/>
            <person name="Araki T."/>
            <person name="Arteaga-Vazquez M."/>
            <person name="Balasubrmanian S."/>
            <person name="Bauer D."/>
            <person name="Boehm C."/>
            <person name="Briginshaw L."/>
            <person name="Caballero-Perez J."/>
            <person name="Catarino B."/>
            <person name="Chen F."/>
            <person name="Chiyoda S."/>
            <person name="Chovatia M."/>
            <person name="Davies K."/>
            <person name="Delmans M."/>
            <person name="Demura T."/>
            <person name="Dierschke T."/>
            <person name="Dolan L."/>
            <person name="Dorantes-Acosta A."/>
            <person name="Eklund D."/>
            <person name="Florent S."/>
            <person name="Flores-Sandoval E."/>
            <person name="Fujiyama A."/>
            <person name="Fukuzawa H."/>
            <person name="Galik B."/>
            <person name="Grimanelli D."/>
            <person name="Grimwood J."/>
            <person name="Grossniklaus U."/>
            <person name="Hamada T."/>
            <person name="Haseloff J."/>
            <person name="Hetherington A."/>
            <person name="Higo A."/>
            <person name="Hirakawa Y."/>
            <person name="Hundley H."/>
            <person name="Ikeda Y."/>
            <person name="Inoue K."/>
            <person name="Inoue S."/>
            <person name="Ishida S."/>
            <person name="Jia Q."/>
            <person name="Kakita M."/>
            <person name="Kanazawa T."/>
            <person name="Kawai Y."/>
            <person name="Kawashima T."/>
            <person name="Kennedy M."/>
            <person name="Kinose K."/>
            <person name="Kinoshita T."/>
            <person name="Kohara Y."/>
            <person name="Koide E."/>
            <person name="Komatsu K."/>
            <person name="Kopischke S."/>
            <person name="Kubo M."/>
            <person name="Kyozuka J."/>
            <person name="Lagercrantz U."/>
            <person name="Lin S."/>
            <person name="Lindquist E."/>
            <person name="Lipzen A."/>
            <person name="Lu C."/>
            <person name="Luna E."/>
            <person name="Martienssen R."/>
            <person name="Minamino N."/>
            <person name="Mizutani M."/>
            <person name="Mizutani M."/>
            <person name="Mochizuki N."/>
            <person name="Monte I."/>
            <person name="Mosher R."/>
            <person name="Nagasaki H."/>
            <person name="Nakagami H."/>
            <person name="Naramoto S."/>
            <person name="Nishitani K."/>
            <person name="Ohtani M."/>
            <person name="Okamoto T."/>
            <person name="Okumura M."/>
            <person name="Phillips J."/>
            <person name="Pollak B."/>
            <person name="Reinders A."/>
            <person name="Roevekamp M."/>
            <person name="Sano R."/>
            <person name="Sawa S."/>
            <person name="Schmid M."/>
            <person name="Shirakawa M."/>
            <person name="Solano R."/>
            <person name="Spunde A."/>
            <person name="Suetsugu N."/>
            <person name="Sugano S."/>
            <person name="Sugiyama A."/>
            <person name="Sun R."/>
            <person name="Suzuki Y."/>
            <person name="Takenaka M."/>
            <person name="Takezawa D."/>
            <person name="Tomogane H."/>
            <person name="Tsuzuki M."/>
            <person name="Ueda T."/>
            <person name="Umeda M."/>
            <person name="Ward J."/>
            <person name="Watanabe Y."/>
            <person name="Yazaki K."/>
            <person name="Yokoyama R."/>
            <person name="Yoshitake Y."/>
            <person name="Yotsui I."/>
            <person name="Zachgo S."/>
            <person name="Schmutz J."/>
        </authorList>
    </citation>
    <scope>NUCLEOTIDE SEQUENCE [LARGE SCALE GENOMIC DNA]</scope>
</reference>
<name>A0A397KUZ5_BRACM</name>
<evidence type="ECO:0000256" key="1">
    <source>
        <dbReference type="ARBA" id="ARBA00004479"/>
    </source>
</evidence>
<gene>
    <name evidence="3" type="ORF">BRARA_K01838</name>
</gene>
<accession>A0A397KUZ5</accession>
<feature type="chain" id="PRO_5017287546" description="Leucine-rich repeat-containing N-terminal plant-type domain-containing protein" evidence="2">
    <location>
        <begin position="35"/>
        <end position="174"/>
    </location>
</feature>
<keyword evidence="2" id="KW-0732">Signal</keyword>
<protein>
    <recommendedName>
        <fullName evidence="4">Leucine-rich repeat-containing N-terminal plant-type domain-containing protein</fullName>
    </recommendedName>
</protein>
<dbReference type="PANTHER" id="PTHR48006:SF64">
    <property type="entry name" value="LEUCINE-RICH REPEAT TRANSMEMBRANE PROTEIN KINASE"/>
    <property type="match status" value="1"/>
</dbReference>
<dbReference type="EMBL" id="KZ868795">
    <property type="protein sequence ID" value="RIA03968.1"/>
    <property type="molecule type" value="Genomic_DNA"/>
</dbReference>
<dbReference type="Pfam" id="PF00560">
    <property type="entry name" value="LRR_1"/>
    <property type="match status" value="1"/>
</dbReference>
<proteinExistence type="predicted"/>
<dbReference type="InterPro" id="IPR001611">
    <property type="entry name" value="Leu-rich_rpt"/>
</dbReference>
<dbReference type="GO" id="GO:0016020">
    <property type="term" value="C:membrane"/>
    <property type="evidence" value="ECO:0007669"/>
    <property type="project" value="UniProtKB-SubCell"/>
</dbReference>
<dbReference type="InterPro" id="IPR032675">
    <property type="entry name" value="LRR_dom_sf"/>
</dbReference>
<evidence type="ECO:0000313" key="3">
    <source>
        <dbReference type="EMBL" id="RIA03968.1"/>
    </source>
</evidence>
<dbReference type="PANTHER" id="PTHR48006">
    <property type="entry name" value="LEUCINE-RICH REPEAT-CONTAINING PROTEIN DDB_G0281931-RELATED"/>
    <property type="match status" value="1"/>
</dbReference>
<organism evidence="3">
    <name type="scientific">Brassica campestris</name>
    <name type="common">Field mustard</name>
    <dbReference type="NCBI Taxonomy" id="3711"/>
    <lineage>
        <taxon>Eukaryota</taxon>
        <taxon>Viridiplantae</taxon>
        <taxon>Streptophyta</taxon>
        <taxon>Embryophyta</taxon>
        <taxon>Tracheophyta</taxon>
        <taxon>Spermatophyta</taxon>
        <taxon>Magnoliopsida</taxon>
        <taxon>eudicotyledons</taxon>
        <taxon>Gunneridae</taxon>
        <taxon>Pentapetalae</taxon>
        <taxon>rosids</taxon>
        <taxon>malvids</taxon>
        <taxon>Brassicales</taxon>
        <taxon>Brassicaceae</taxon>
        <taxon>Brassiceae</taxon>
        <taxon>Brassica</taxon>
    </lineage>
</organism>